<evidence type="ECO:0000313" key="1">
    <source>
        <dbReference type="EMBL" id="KAK1655137.1"/>
    </source>
</evidence>
<accession>A0AAJ0A286</accession>
<comment type="caution">
    <text evidence="1">The sequence shown here is derived from an EMBL/GenBank/DDBJ whole genome shotgun (WGS) entry which is preliminary data.</text>
</comment>
<sequence>MRVIALAAAALAFGMPISAGVCAAFGDPFFALFKVFEEERDNENYSQQA</sequence>
<reference evidence="1" key="1">
    <citation type="submission" date="2021-06" db="EMBL/GenBank/DDBJ databases">
        <title>Comparative genomics, transcriptomics and evolutionary studies reveal genomic signatures of adaptation to plant cell wall in hemibiotrophic fungi.</title>
        <authorList>
            <consortium name="DOE Joint Genome Institute"/>
            <person name="Baroncelli R."/>
            <person name="Diaz J.F."/>
            <person name="Benocci T."/>
            <person name="Peng M."/>
            <person name="Battaglia E."/>
            <person name="Haridas S."/>
            <person name="Andreopoulos W."/>
            <person name="Labutti K."/>
            <person name="Pangilinan J."/>
            <person name="Floch G.L."/>
            <person name="Makela M.R."/>
            <person name="Henrissat B."/>
            <person name="Grigoriev I.V."/>
            <person name="Crouch J.A."/>
            <person name="De Vries R.P."/>
            <person name="Sukno S.A."/>
            <person name="Thon M.R."/>
        </authorList>
    </citation>
    <scope>NUCLEOTIDE SEQUENCE</scope>
    <source>
        <strain evidence="1">CBS 102054</strain>
    </source>
</reference>
<organism evidence="1 2">
    <name type="scientific">Colletotrichum phormii</name>
    <dbReference type="NCBI Taxonomy" id="359342"/>
    <lineage>
        <taxon>Eukaryota</taxon>
        <taxon>Fungi</taxon>
        <taxon>Dikarya</taxon>
        <taxon>Ascomycota</taxon>
        <taxon>Pezizomycotina</taxon>
        <taxon>Sordariomycetes</taxon>
        <taxon>Hypocreomycetidae</taxon>
        <taxon>Glomerellales</taxon>
        <taxon>Glomerellaceae</taxon>
        <taxon>Colletotrichum</taxon>
        <taxon>Colletotrichum acutatum species complex</taxon>
    </lineage>
</organism>
<dbReference type="GeneID" id="85472222"/>
<name>A0AAJ0A286_9PEZI</name>
<evidence type="ECO:0000313" key="2">
    <source>
        <dbReference type="Proteomes" id="UP001243989"/>
    </source>
</evidence>
<protein>
    <submittedName>
        <fullName evidence="1">Uncharacterized protein</fullName>
    </submittedName>
</protein>
<gene>
    <name evidence="1" type="ORF">BDP81DRAFT_390122</name>
</gene>
<dbReference type="AlphaFoldDB" id="A0AAJ0A286"/>
<dbReference type="EMBL" id="JAHMHQ010000002">
    <property type="protein sequence ID" value="KAK1655137.1"/>
    <property type="molecule type" value="Genomic_DNA"/>
</dbReference>
<proteinExistence type="predicted"/>
<dbReference type="Proteomes" id="UP001243989">
    <property type="component" value="Unassembled WGS sequence"/>
</dbReference>
<dbReference type="RefSeq" id="XP_060451181.1">
    <property type="nucleotide sequence ID" value="XM_060587360.1"/>
</dbReference>
<keyword evidence="2" id="KW-1185">Reference proteome</keyword>